<feature type="domain" description="PDZ" evidence="6">
    <location>
        <begin position="568"/>
        <end position="640"/>
    </location>
</feature>
<evidence type="ECO:0000256" key="4">
    <source>
        <dbReference type="ARBA" id="ARBA00023136"/>
    </source>
</evidence>
<evidence type="ECO:0000256" key="2">
    <source>
        <dbReference type="ARBA" id="ARBA00022553"/>
    </source>
</evidence>
<dbReference type="PANTHER" id="PTHR19964:SF20">
    <property type="entry name" value="PATJ HOMOLOG-LIKE PROTEIN"/>
    <property type="match status" value="1"/>
</dbReference>
<evidence type="ECO:0000256" key="1">
    <source>
        <dbReference type="ARBA" id="ARBA00004370"/>
    </source>
</evidence>
<feature type="domain" description="PDZ" evidence="6">
    <location>
        <begin position="209"/>
        <end position="294"/>
    </location>
</feature>
<dbReference type="InterPro" id="IPR051342">
    <property type="entry name" value="PDZ_scaffold"/>
</dbReference>
<gene>
    <name evidence="7" type="primary">Patj_0</name>
    <name evidence="7" type="ORF">Bhyg_10945</name>
</gene>
<evidence type="ECO:0000256" key="3">
    <source>
        <dbReference type="ARBA" id="ARBA00022737"/>
    </source>
</evidence>
<dbReference type="Proteomes" id="UP001151699">
    <property type="component" value="Chromosome X"/>
</dbReference>
<dbReference type="FunFam" id="2.30.42.10:FF:000070">
    <property type="entry name" value="Multiple PDZ domain protein"/>
    <property type="match status" value="1"/>
</dbReference>
<comment type="subcellular location">
    <subcellularLocation>
        <location evidence="1">Membrane</location>
    </subcellularLocation>
</comment>
<dbReference type="PROSITE" id="PS50106">
    <property type="entry name" value="PDZ"/>
    <property type="match status" value="4"/>
</dbReference>
<feature type="domain" description="PDZ" evidence="6">
    <location>
        <begin position="31"/>
        <end position="111"/>
    </location>
</feature>
<dbReference type="OrthoDB" id="6022242at2759"/>
<dbReference type="CDD" id="cd06669">
    <property type="entry name" value="PDZ5_MUPP1-like"/>
    <property type="match status" value="1"/>
</dbReference>
<proteinExistence type="predicted"/>
<dbReference type="Pfam" id="PF00595">
    <property type="entry name" value="PDZ"/>
    <property type="match status" value="4"/>
</dbReference>
<dbReference type="PANTHER" id="PTHR19964">
    <property type="entry name" value="MULTIPLE PDZ DOMAIN PROTEIN"/>
    <property type="match status" value="1"/>
</dbReference>
<dbReference type="InterPro" id="IPR001478">
    <property type="entry name" value="PDZ"/>
</dbReference>
<protein>
    <submittedName>
        <fullName evidence="7">Patj like</fullName>
    </submittedName>
</protein>
<feature type="domain" description="PDZ" evidence="6">
    <location>
        <begin position="403"/>
        <end position="493"/>
    </location>
</feature>
<dbReference type="Gene3D" id="2.30.42.10">
    <property type="match status" value="4"/>
</dbReference>
<feature type="region of interest" description="Disordered" evidence="5">
    <location>
        <begin position="360"/>
        <end position="387"/>
    </location>
</feature>
<evidence type="ECO:0000313" key="7">
    <source>
        <dbReference type="EMBL" id="KAJ6638212.1"/>
    </source>
</evidence>
<organism evidence="7 8">
    <name type="scientific">Pseudolycoriella hygida</name>
    <dbReference type="NCBI Taxonomy" id="35572"/>
    <lineage>
        <taxon>Eukaryota</taxon>
        <taxon>Metazoa</taxon>
        <taxon>Ecdysozoa</taxon>
        <taxon>Arthropoda</taxon>
        <taxon>Hexapoda</taxon>
        <taxon>Insecta</taxon>
        <taxon>Pterygota</taxon>
        <taxon>Neoptera</taxon>
        <taxon>Endopterygota</taxon>
        <taxon>Diptera</taxon>
        <taxon>Nematocera</taxon>
        <taxon>Sciaroidea</taxon>
        <taxon>Sciaridae</taxon>
        <taxon>Pseudolycoriella</taxon>
    </lineage>
</organism>
<evidence type="ECO:0000259" key="6">
    <source>
        <dbReference type="PROSITE" id="PS50106"/>
    </source>
</evidence>
<dbReference type="SUPFAM" id="SSF50156">
    <property type="entry name" value="PDZ domain-like"/>
    <property type="match status" value="4"/>
</dbReference>
<reference evidence="7" key="1">
    <citation type="submission" date="2022-07" db="EMBL/GenBank/DDBJ databases">
        <authorList>
            <person name="Trinca V."/>
            <person name="Uliana J.V.C."/>
            <person name="Torres T.T."/>
            <person name="Ward R.J."/>
            <person name="Monesi N."/>
        </authorList>
    </citation>
    <scope>NUCLEOTIDE SEQUENCE</scope>
    <source>
        <strain evidence="7">HSMRA1968</strain>
        <tissue evidence="7">Whole embryos</tissue>
    </source>
</reference>
<dbReference type="CDD" id="cd06791">
    <property type="entry name" value="PDZ3_MUPP1-like"/>
    <property type="match status" value="1"/>
</dbReference>
<evidence type="ECO:0000313" key="8">
    <source>
        <dbReference type="Proteomes" id="UP001151699"/>
    </source>
</evidence>
<keyword evidence="3" id="KW-0677">Repeat</keyword>
<dbReference type="SMART" id="SM00228">
    <property type="entry name" value="PDZ"/>
    <property type="match status" value="4"/>
</dbReference>
<sequence>MNGKCCTKGIANEKSRATAMVLSTEWSQVEVIDLVNDGNGLGFMLVGGKSTGVVIKALIPGGVAERDGRLNCGDHVLQIGDVNLRGFCSEQVATVLRQTGSQVRIIVARPVEPTAPDYQSLASHAPIIPTKLLTDPEELERQLIQTAAFTGSFLTATIADQLVSPGDNVSIADGILSQRNSMALVSPCSLNIPSIVTNYLDLPETETYEVELRKNVYGLGITVAGYVCEEEDLSGIFVKSIIEGSAAEMSRKIQINDRIVAVDGRSLAGVTNHQAVEMLRNTDIAVKLTLERFLRGRKFEHLQVALTDAKESRHQSLPPSPSIATLTWIPPKSDIESLVTEDSGDCQIDVELESHTTVDSNIFGHENGNGDSEFNSSKETTPTPTPSVDSITAAWAQEYPASKIVVAEFNKLAGLGISLEGTVDVEDGIEKRPHHFIRSILEDGPVGLLGSLKPGDEILQVNEHKLQGLKHTDVVKILKELPNEVKMICARGSPNAPTVINTSQNVEAFESRSILPGGHMSLQGLLLTKAQSESSIYTSSTATITDQQRSKSVEQVSGLALWSSEVVYVDIEKTERGFGFSILDYQDPLDSEGTVIVVRGLIAGGSAETTCLLFPGDRLVSVAEHNLQGLTLDESVAILKGMPLGVVRIGLCRPLSSSDDNNIASPVETPT</sequence>
<dbReference type="CDD" id="cd06667">
    <property type="entry name" value="PDZ2_MUPP1-like"/>
    <property type="match status" value="1"/>
</dbReference>
<evidence type="ECO:0000256" key="5">
    <source>
        <dbReference type="SAM" id="MobiDB-lite"/>
    </source>
</evidence>
<keyword evidence="8" id="KW-1185">Reference proteome</keyword>
<feature type="compositionally biased region" description="Polar residues" evidence="5">
    <location>
        <begin position="369"/>
        <end position="379"/>
    </location>
</feature>
<name>A0A9Q0MUE5_9DIPT</name>
<dbReference type="GO" id="GO:0016020">
    <property type="term" value="C:membrane"/>
    <property type="evidence" value="ECO:0007669"/>
    <property type="project" value="UniProtKB-SubCell"/>
</dbReference>
<dbReference type="AlphaFoldDB" id="A0A9Q0MUE5"/>
<dbReference type="EMBL" id="WJQU01000003">
    <property type="protein sequence ID" value="KAJ6638212.1"/>
    <property type="molecule type" value="Genomic_DNA"/>
</dbReference>
<accession>A0A9Q0MUE5</accession>
<comment type="caution">
    <text evidence="7">The sequence shown here is derived from an EMBL/GenBank/DDBJ whole genome shotgun (WGS) entry which is preliminary data.</text>
</comment>
<dbReference type="InterPro" id="IPR036034">
    <property type="entry name" value="PDZ_sf"/>
</dbReference>
<keyword evidence="4" id="KW-0472">Membrane</keyword>
<keyword evidence="2" id="KW-0597">Phosphoprotein</keyword>